<comment type="caution">
    <text evidence="2">The sequence shown here is derived from an EMBL/GenBank/DDBJ whole genome shotgun (WGS) entry which is preliminary data.</text>
</comment>
<evidence type="ECO:0000313" key="3">
    <source>
        <dbReference type="Proteomes" id="UP001597383"/>
    </source>
</evidence>
<dbReference type="GO" id="GO:0061542">
    <property type="term" value="F:3-demethylubiquinol 3-O-methyltransferase activity"/>
    <property type="evidence" value="ECO:0007669"/>
    <property type="project" value="UniProtKB-EC"/>
</dbReference>
<dbReference type="GO" id="GO:0032259">
    <property type="term" value="P:methylation"/>
    <property type="evidence" value="ECO:0007669"/>
    <property type="project" value="UniProtKB-KW"/>
</dbReference>
<sequence>MGMDFHNDKNRTAYSTRKANKSWTDTIDSLLQINTISKAVDIGCGGGIYAKALSDMGVKSVTGVDFSSAMLEGAKENCKEHRNISFHNGTALETGLKSEKYDLVLERALIHHISDLHQCFTEAYRLLRENGYIVVQDRTPEDCMLQGDQTHIRGYFFELFPRLLTKETARRYTSEQVKETLLQVGFTKVEEVKLWETRQIYETKEQLLQDLRARTGRSILHELDNHELNLLIKYINKALTNDQNIIEKDRWTIWKAGK</sequence>
<dbReference type="EC" id="2.1.1.222" evidence="2"/>
<dbReference type="InterPro" id="IPR029063">
    <property type="entry name" value="SAM-dependent_MTases_sf"/>
</dbReference>
<gene>
    <name evidence="2" type="ORF">ACFSJF_14175</name>
</gene>
<accession>A0ABW4W1B5</accession>
<protein>
    <submittedName>
        <fullName evidence="2">Class I SAM-dependent methyltransferase</fullName>
        <ecNumber evidence="2">2.1.1.222</ecNumber>
        <ecNumber evidence="2">2.1.1.64</ecNumber>
    </submittedName>
</protein>
<reference evidence="3" key="1">
    <citation type="journal article" date="2019" name="Int. J. Syst. Evol. Microbiol.">
        <title>The Global Catalogue of Microorganisms (GCM) 10K type strain sequencing project: providing services to taxonomists for standard genome sequencing and annotation.</title>
        <authorList>
            <consortium name="The Broad Institute Genomics Platform"/>
            <consortium name="The Broad Institute Genome Sequencing Center for Infectious Disease"/>
            <person name="Wu L."/>
            <person name="Ma J."/>
        </authorList>
    </citation>
    <scope>NUCLEOTIDE SEQUENCE [LARGE SCALE GENOMIC DNA]</scope>
    <source>
        <strain evidence="3">R28</strain>
    </source>
</reference>
<evidence type="ECO:0000259" key="1">
    <source>
        <dbReference type="Pfam" id="PF08241"/>
    </source>
</evidence>
<dbReference type="EMBL" id="JBHUHQ010000019">
    <property type="protein sequence ID" value="MFD2045423.1"/>
    <property type="molecule type" value="Genomic_DNA"/>
</dbReference>
<name>A0ABW4W1B5_9BACI</name>
<keyword evidence="2" id="KW-0489">Methyltransferase</keyword>
<dbReference type="GO" id="GO:0102208">
    <property type="term" value="F:2-polyprenyl-6-hydroxyphenol methylase activity"/>
    <property type="evidence" value="ECO:0007669"/>
    <property type="project" value="UniProtKB-EC"/>
</dbReference>
<evidence type="ECO:0000313" key="2">
    <source>
        <dbReference type="EMBL" id="MFD2045423.1"/>
    </source>
</evidence>
<dbReference type="EC" id="2.1.1.64" evidence="2"/>
<dbReference type="InterPro" id="IPR013216">
    <property type="entry name" value="Methyltransf_11"/>
</dbReference>
<organism evidence="2 3">
    <name type="scientific">Ornithinibacillus salinisoli</name>
    <dbReference type="NCBI Taxonomy" id="1848459"/>
    <lineage>
        <taxon>Bacteria</taxon>
        <taxon>Bacillati</taxon>
        <taxon>Bacillota</taxon>
        <taxon>Bacilli</taxon>
        <taxon>Bacillales</taxon>
        <taxon>Bacillaceae</taxon>
        <taxon>Ornithinibacillus</taxon>
    </lineage>
</organism>
<dbReference type="Pfam" id="PF08241">
    <property type="entry name" value="Methyltransf_11"/>
    <property type="match status" value="1"/>
</dbReference>
<proteinExistence type="predicted"/>
<keyword evidence="2" id="KW-0808">Transferase</keyword>
<dbReference type="CDD" id="cd02440">
    <property type="entry name" value="AdoMet_MTases"/>
    <property type="match status" value="1"/>
</dbReference>
<dbReference type="Gene3D" id="3.40.50.150">
    <property type="entry name" value="Vaccinia Virus protein VP39"/>
    <property type="match status" value="1"/>
</dbReference>
<keyword evidence="3" id="KW-1185">Reference proteome</keyword>
<dbReference type="Proteomes" id="UP001597383">
    <property type="component" value="Unassembled WGS sequence"/>
</dbReference>
<dbReference type="PANTHER" id="PTHR43861">
    <property type="entry name" value="TRANS-ACONITATE 2-METHYLTRANSFERASE-RELATED"/>
    <property type="match status" value="1"/>
</dbReference>
<dbReference type="RefSeq" id="WP_377558064.1">
    <property type="nucleotide sequence ID" value="NZ_JBHUHQ010000019.1"/>
</dbReference>
<feature type="domain" description="Methyltransferase type 11" evidence="1">
    <location>
        <begin position="40"/>
        <end position="135"/>
    </location>
</feature>
<dbReference type="SUPFAM" id="SSF53335">
    <property type="entry name" value="S-adenosyl-L-methionine-dependent methyltransferases"/>
    <property type="match status" value="1"/>
</dbReference>